<keyword evidence="5 8" id="KW-0418">Kinase</keyword>
<evidence type="ECO:0000313" key="8">
    <source>
        <dbReference type="EMBL" id="ADG92052.1"/>
    </source>
</evidence>
<sequence>MKVVLTIAGSDCSAGAGIQADLKTFEAFGVFGCSVITVLTAQNTKGVTNIQEVSPSFIKDQIDAVLDDFDVACIKIGMLFSNDIIDVVRDSIKDLNIPIVFDPVFISKAGSKLLNEDAIENLKTLFPYSKVTTPNLYEAKELFGNDALKKIINIPCEILIKNHTQQIDNKKVSIDTLFYKNGQKKIFQSDFIDTSNTHGTGCSFSSAIAANLALGKTLEESISISKEFIFHAIKNAPSLGSGKGPIAHKVAGEIIN</sequence>
<dbReference type="STRING" id="572480.Arnit_0387"/>
<keyword evidence="9" id="KW-1185">Reference proteome</keyword>
<dbReference type="NCBIfam" id="TIGR00097">
    <property type="entry name" value="HMP-P_kinase"/>
    <property type="match status" value="1"/>
</dbReference>
<dbReference type="GO" id="GO:0005829">
    <property type="term" value="C:cytosol"/>
    <property type="evidence" value="ECO:0007669"/>
    <property type="project" value="TreeGrafter"/>
</dbReference>
<dbReference type="GO" id="GO:0009228">
    <property type="term" value="P:thiamine biosynthetic process"/>
    <property type="evidence" value="ECO:0007669"/>
    <property type="project" value="InterPro"/>
</dbReference>
<dbReference type="EC" id="2.7.1.49" evidence="2"/>
<evidence type="ECO:0000256" key="6">
    <source>
        <dbReference type="ARBA" id="ARBA00022840"/>
    </source>
</evidence>
<evidence type="ECO:0000259" key="7">
    <source>
        <dbReference type="Pfam" id="PF08543"/>
    </source>
</evidence>
<proteinExistence type="predicted"/>
<dbReference type="Gene3D" id="3.40.1190.20">
    <property type="match status" value="1"/>
</dbReference>
<dbReference type="eggNOG" id="COG0351">
    <property type="taxonomic scope" value="Bacteria"/>
</dbReference>
<dbReference type="RefSeq" id="WP_013134197.1">
    <property type="nucleotide sequence ID" value="NC_014166.1"/>
</dbReference>
<evidence type="ECO:0000256" key="2">
    <source>
        <dbReference type="ARBA" id="ARBA00012135"/>
    </source>
</evidence>
<dbReference type="HOGENOM" id="CLU_020520_0_0_7"/>
<dbReference type="GO" id="GO:0009229">
    <property type="term" value="P:thiamine diphosphate biosynthetic process"/>
    <property type="evidence" value="ECO:0007669"/>
    <property type="project" value="UniProtKB-UniPathway"/>
</dbReference>
<dbReference type="Pfam" id="PF08543">
    <property type="entry name" value="Phos_pyr_kin"/>
    <property type="match status" value="1"/>
</dbReference>
<feature type="domain" description="Pyridoxamine kinase/Phosphomethylpyrimidine kinase" evidence="7">
    <location>
        <begin position="11"/>
        <end position="246"/>
    </location>
</feature>
<dbReference type="OrthoDB" id="9810880at2"/>
<dbReference type="PANTHER" id="PTHR20858">
    <property type="entry name" value="PHOSPHOMETHYLPYRIMIDINE KINASE"/>
    <property type="match status" value="1"/>
</dbReference>
<name>D5V5L6_ARCNC</name>
<dbReference type="GO" id="GO:0008902">
    <property type="term" value="F:hydroxymethylpyrimidine kinase activity"/>
    <property type="evidence" value="ECO:0007669"/>
    <property type="project" value="UniProtKB-EC"/>
</dbReference>
<gene>
    <name evidence="8" type="ordered locus">Arnit_0387</name>
</gene>
<dbReference type="Proteomes" id="UP000000939">
    <property type="component" value="Chromosome"/>
</dbReference>
<dbReference type="EMBL" id="CP001999">
    <property type="protein sequence ID" value="ADG92052.1"/>
    <property type="molecule type" value="Genomic_DNA"/>
</dbReference>
<organism evidence="8 9">
    <name type="scientific">Arcobacter nitrofigilis (strain ATCC 33309 / DSM 7299 / CCUG 15893 / LMG 7604 / NCTC 12251 / CI)</name>
    <name type="common">Campylobacter nitrofigilis</name>
    <dbReference type="NCBI Taxonomy" id="572480"/>
    <lineage>
        <taxon>Bacteria</taxon>
        <taxon>Pseudomonadati</taxon>
        <taxon>Campylobacterota</taxon>
        <taxon>Epsilonproteobacteria</taxon>
        <taxon>Campylobacterales</taxon>
        <taxon>Arcobacteraceae</taxon>
        <taxon>Arcobacter</taxon>
    </lineage>
</organism>
<dbReference type="AlphaFoldDB" id="D5V5L6"/>
<evidence type="ECO:0000256" key="5">
    <source>
        <dbReference type="ARBA" id="ARBA00022777"/>
    </source>
</evidence>
<dbReference type="KEGG" id="ant:Arnit_0387"/>
<dbReference type="GO" id="GO:0005524">
    <property type="term" value="F:ATP binding"/>
    <property type="evidence" value="ECO:0007669"/>
    <property type="project" value="UniProtKB-KW"/>
</dbReference>
<dbReference type="FunFam" id="3.40.1190.20:FF:000003">
    <property type="entry name" value="Phosphomethylpyrimidine kinase ThiD"/>
    <property type="match status" value="1"/>
</dbReference>
<keyword evidence="3 8" id="KW-0808">Transferase</keyword>
<dbReference type="PANTHER" id="PTHR20858:SF17">
    <property type="entry name" value="HYDROXYMETHYLPYRIMIDINE_PHOSPHOMETHYLPYRIMIDINE KINASE THI20-RELATED"/>
    <property type="match status" value="1"/>
</dbReference>
<evidence type="ECO:0000256" key="4">
    <source>
        <dbReference type="ARBA" id="ARBA00022741"/>
    </source>
</evidence>
<dbReference type="UniPathway" id="UPA00060">
    <property type="reaction ID" value="UER00138"/>
</dbReference>
<dbReference type="CDD" id="cd01169">
    <property type="entry name" value="HMPP_kinase"/>
    <property type="match status" value="1"/>
</dbReference>
<evidence type="ECO:0000256" key="1">
    <source>
        <dbReference type="ARBA" id="ARBA00004948"/>
    </source>
</evidence>
<evidence type="ECO:0000313" key="9">
    <source>
        <dbReference type="Proteomes" id="UP000000939"/>
    </source>
</evidence>
<accession>D5V5L6</accession>
<dbReference type="GO" id="GO:0008972">
    <property type="term" value="F:phosphomethylpyrimidine kinase activity"/>
    <property type="evidence" value="ECO:0007669"/>
    <property type="project" value="InterPro"/>
</dbReference>
<protein>
    <recommendedName>
        <fullName evidence="2">hydroxymethylpyrimidine kinase</fullName>
        <ecNumber evidence="2">2.7.1.49</ecNumber>
    </recommendedName>
</protein>
<comment type="pathway">
    <text evidence="1">Cofactor biosynthesis; thiamine diphosphate biosynthesis.</text>
</comment>
<reference evidence="8 9" key="1">
    <citation type="journal article" date="2010" name="Stand. Genomic Sci.">
        <title>Complete genome sequence of Arcobacter nitrofigilis type strain (CI).</title>
        <authorList>
            <person name="Pati A."/>
            <person name="Gronow S."/>
            <person name="Lapidus A."/>
            <person name="Copeland A."/>
            <person name="Glavina Del Rio T."/>
            <person name="Nolan M."/>
            <person name="Lucas S."/>
            <person name="Tice H."/>
            <person name="Cheng J.F."/>
            <person name="Han C."/>
            <person name="Chertkov O."/>
            <person name="Bruce D."/>
            <person name="Tapia R."/>
            <person name="Goodwin L."/>
            <person name="Pitluck S."/>
            <person name="Liolios K."/>
            <person name="Ivanova N."/>
            <person name="Mavromatis K."/>
            <person name="Chen A."/>
            <person name="Palaniappan K."/>
            <person name="Land M."/>
            <person name="Hauser L."/>
            <person name="Chang Y.J."/>
            <person name="Jeffries C.D."/>
            <person name="Detter J.C."/>
            <person name="Rohde M."/>
            <person name="Goker M."/>
            <person name="Bristow J."/>
            <person name="Eisen J.A."/>
            <person name="Markowitz V."/>
            <person name="Hugenholtz P."/>
            <person name="Klenk H.P."/>
            <person name="Kyrpides N.C."/>
        </authorList>
    </citation>
    <scope>NUCLEOTIDE SEQUENCE [LARGE SCALE GENOMIC DNA]</scope>
    <source>
        <strain evidence="9">ATCC 33309 / DSM 7299 / CCUG 15893 / LMG 7604 / NCTC 12251 / CI</strain>
    </source>
</reference>
<dbReference type="SUPFAM" id="SSF53613">
    <property type="entry name" value="Ribokinase-like"/>
    <property type="match status" value="1"/>
</dbReference>
<keyword evidence="4" id="KW-0547">Nucleotide-binding</keyword>
<dbReference type="InterPro" id="IPR013749">
    <property type="entry name" value="PM/HMP-P_kinase-1"/>
</dbReference>
<keyword evidence="6" id="KW-0067">ATP-binding</keyword>
<evidence type="ECO:0000256" key="3">
    <source>
        <dbReference type="ARBA" id="ARBA00022679"/>
    </source>
</evidence>
<dbReference type="InterPro" id="IPR029056">
    <property type="entry name" value="Ribokinase-like"/>
</dbReference>
<dbReference type="InterPro" id="IPR004399">
    <property type="entry name" value="HMP/HMP-P_kinase_dom"/>
</dbReference>